<feature type="region of interest" description="Disordered" evidence="2">
    <location>
        <begin position="150"/>
        <end position="178"/>
    </location>
</feature>
<evidence type="ECO:0000313" key="3">
    <source>
        <dbReference type="EMBL" id="GAF85362.1"/>
    </source>
</evidence>
<proteinExistence type="predicted"/>
<feature type="non-terminal residue" evidence="3">
    <location>
        <position position="1"/>
    </location>
</feature>
<dbReference type="EMBL" id="BARS01002456">
    <property type="protein sequence ID" value="GAF85362.1"/>
    <property type="molecule type" value="Genomic_DNA"/>
</dbReference>
<protein>
    <recommendedName>
        <fullName evidence="4">DUF4355 domain-containing protein</fullName>
    </recommendedName>
</protein>
<accession>X0TAZ4</accession>
<name>X0TAZ4_9ZZZZ</name>
<gene>
    <name evidence="3" type="ORF">S01H1_04676</name>
</gene>
<evidence type="ECO:0008006" key="4">
    <source>
        <dbReference type="Google" id="ProtNLM"/>
    </source>
</evidence>
<keyword evidence="1" id="KW-0175">Coiled coil</keyword>
<evidence type="ECO:0000256" key="2">
    <source>
        <dbReference type="SAM" id="MobiDB-lite"/>
    </source>
</evidence>
<feature type="compositionally biased region" description="Basic and acidic residues" evidence="2">
    <location>
        <begin position="153"/>
        <end position="163"/>
    </location>
</feature>
<sequence length="178" mass="20324">GALRLSTVQCFGKEEGKKIMTFEEIKKAIQDMNIHPSQLFNEDDIKNDRELGKVFTENAALKIEKDKHEKDYKKLKTESEEAIKKTEISEASARLDKLMGEDYTDKQKEFIKSRFNPSALEDLSEKKLGEHLEKERKAFADTAKLFGVADESGGDKDKEKTSEELTMEEEALKEMGVI</sequence>
<evidence type="ECO:0000256" key="1">
    <source>
        <dbReference type="SAM" id="Coils"/>
    </source>
</evidence>
<dbReference type="AlphaFoldDB" id="X0TAZ4"/>
<organism evidence="3">
    <name type="scientific">marine sediment metagenome</name>
    <dbReference type="NCBI Taxonomy" id="412755"/>
    <lineage>
        <taxon>unclassified sequences</taxon>
        <taxon>metagenomes</taxon>
        <taxon>ecological metagenomes</taxon>
    </lineage>
</organism>
<reference evidence="3" key="1">
    <citation type="journal article" date="2014" name="Front. Microbiol.">
        <title>High frequency of phylogenetically diverse reductive dehalogenase-homologous genes in deep subseafloor sedimentary metagenomes.</title>
        <authorList>
            <person name="Kawai M."/>
            <person name="Futagami T."/>
            <person name="Toyoda A."/>
            <person name="Takaki Y."/>
            <person name="Nishi S."/>
            <person name="Hori S."/>
            <person name="Arai W."/>
            <person name="Tsubouchi T."/>
            <person name="Morono Y."/>
            <person name="Uchiyama I."/>
            <person name="Ito T."/>
            <person name="Fujiyama A."/>
            <person name="Inagaki F."/>
            <person name="Takami H."/>
        </authorList>
    </citation>
    <scope>NUCLEOTIDE SEQUENCE</scope>
    <source>
        <strain evidence="3">Expedition CK06-06</strain>
    </source>
</reference>
<feature type="coiled-coil region" evidence="1">
    <location>
        <begin position="58"/>
        <end position="85"/>
    </location>
</feature>
<comment type="caution">
    <text evidence="3">The sequence shown here is derived from an EMBL/GenBank/DDBJ whole genome shotgun (WGS) entry which is preliminary data.</text>
</comment>